<evidence type="ECO:0000256" key="1">
    <source>
        <dbReference type="SAM" id="Phobius"/>
    </source>
</evidence>
<gene>
    <name evidence="2" type="ORF">NCTC11432_01593</name>
</gene>
<accession>A0A3S4LZR0</accession>
<proteinExistence type="predicted"/>
<feature type="transmembrane region" description="Helical" evidence="1">
    <location>
        <begin position="85"/>
        <end position="108"/>
    </location>
</feature>
<dbReference type="KEGG" id="cgle:NCTC11432_01593"/>
<feature type="transmembrane region" description="Helical" evidence="1">
    <location>
        <begin position="114"/>
        <end position="135"/>
    </location>
</feature>
<dbReference type="AlphaFoldDB" id="A0A3S4LZR0"/>
<reference evidence="2 3" key="1">
    <citation type="submission" date="2018-12" db="EMBL/GenBank/DDBJ databases">
        <authorList>
            <consortium name="Pathogen Informatics"/>
        </authorList>
    </citation>
    <scope>NUCLEOTIDE SEQUENCE [LARGE SCALE GENOMIC DNA]</scope>
    <source>
        <strain evidence="2 3">NCTC11432</strain>
    </source>
</reference>
<dbReference type="Proteomes" id="UP000279227">
    <property type="component" value="Chromosome"/>
</dbReference>
<dbReference type="STRING" id="525257.HMPREF0204_12870"/>
<keyword evidence="1" id="KW-0812">Transmembrane</keyword>
<sequence length="146" mass="16916">MFPFTYTFEREIKDSKTFKNVTDVVCHSITERGLTYIVPADGTIIGENKMFKLDFANKSPLVFSPGKEYFYYNENTRILTYKTKALYSILFSLIYSAALFLILHFILHHLTTEIIIASLLFIAGIIIHYCHYILVIDNVSKNLNEN</sequence>
<name>A0A3S4LZR0_CHRGE</name>
<organism evidence="2 3">
    <name type="scientific">Chryseobacterium gleum</name>
    <name type="common">Flavobacterium gleum</name>
    <dbReference type="NCBI Taxonomy" id="250"/>
    <lineage>
        <taxon>Bacteria</taxon>
        <taxon>Pseudomonadati</taxon>
        <taxon>Bacteroidota</taxon>
        <taxon>Flavobacteriia</taxon>
        <taxon>Flavobacteriales</taxon>
        <taxon>Weeksellaceae</taxon>
        <taxon>Chryseobacterium group</taxon>
        <taxon>Chryseobacterium</taxon>
    </lineage>
</organism>
<protein>
    <submittedName>
        <fullName evidence="2">Uncharacterized protein</fullName>
    </submittedName>
</protein>
<evidence type="ECO:0000313" key="2">
    <source>
        <dbReference type="EMBL" id="VEE06329.1"/>
    </source>
</evidence>
<dbReference type="EMBL" id="LR134289">
    <property type="protein sequence ID" value="VEE06329.1"/>
    <property type="molecule type" value="Genomic_DNA"/>
</dbReference>
<evidence type="ECO:0000313" key="3">
    <source>
        <dbReference type="Proteomes" id="UP000279227"/>
    </source>
</evidence>
<dbReference type="OrthoDB" id="1260421at2"/>
<dbReference type="RefSeq" id="WP_002978056.1">
    <property type="nucleotide sequence ID" value="NZ_CP068486.1"/>
</dbReference>
<dbReference type="GeneID" id="93021278"/>
<keyword evidence="1" id="KW-1133">Transmembrane helix</keyword>
<keyword evidence="1" id="KW-0472">Membrane</keyword>